<keyword evidence="3" id="KW-1185">Reference proteome</keyword>
<feature type="compositionally biased region" description="Low complexity" evidence="1">
    <location>
        <begin position="91"/>
        <end position="111"/>
    </location>
</feature>
<organism evidence="2 3">
    <name type="scientific">Vicia faba</name>
    <name type="common">Broad bean</name>
    <name type="synonym">Faba vulgaris</name>
    <dbReference type="NCBI Taxonomy" id="3906"/>
    <lineage>
        <taxon>Eukaryota</taxon>
        <taxon>Viridiplantae</taxon>
        <taxon>Streptophyta</taxon>
        <taxon>Embryophyta</taxon>
        <taxon>Tracheophyta</taxon>
        <taxon>Spermatophyta</taxon>
        <taxon>Magnoliopsida</taxon>
        <taxon>eudicotyledons</taxon>
        <taxon>Gunneridae</taxon>
        <taxon>Pentapetalae</taxon>
        <taxon>rosids</taxon>
        <taxon>fabids</taxon>
        <taxon>Fabales</taxon>
        <taxon>Fabaceae</taxon>
        <taxon>Papilionoideae</taxon>
        <taxon>50 kb inversion clade</taxon>
        <taxon>NPAAA clade</taxon>
        <taxon>Hologalegina</taxon>
        <taxon>IRL clade</taxon>
        <taxon>Fabeae</taxon>
        <taxon>Vicia</taxon>
    </lineage>
</organism>
<feature type="compositionally biased region" description="Basic and acidic residues" evidence="1">
    <location>
        <begin position="576"/>
        <end position="585"/>
    </location>
</feature>
<feature type="compositionally biased region" description="Polar residues" evidence="1">
    <location>
        <begin position="264"/>
        <end position="280"/>
    </location>
</feature>
<feature type="compositionally biased region" description="Polar residues" evidence="1">
    <location>
        <begin position="321"/>
        <end position="353"/>
    </location>
</feature>
<dbReference type="GO" id="GO:0003677">
    <property type="term" value="F:DNA binding"/>
    <property type="evidence" value="ECO:0007669"/>
    <property type="project" value="TreeGrafter"/>
</dbReference>
<feature type="compositionally biased region" description="Low complexity" evidence="1">
    <location>
        <begin position="750"/>
        <end position="765"/>
    </location>
</feature>
<dbReference type="GO" id="GO:0005669">
    <property type="term" value="C:transcription factor TFIID complex"/>
    <property type="evidence" value="ECO:0007669"/>
    <property type="project" value="InterPro"/>
</dbReference>
<evidence type="ECO:0008006" key="4">
    <source>
        <dbReference type="Google" id="ProtNLM"/>
    </source>
</evidence>
<name>A0AAV1A0G4_VICFA</name>
<feature type="compositionally biased region" description="Polar residues" evidence="1">
    <location>
        <begin position="48"/>
        <end position="59"/>
    </location>
</feature>
<sequence>MESQPPATGTTARNAAEPAHSQPQQPPPSLPASSSSTPPISAPFHPLPNSNPNLIQTPNPKTPTPVLPQSRPPPSFSRKPPPPQPHYSHFSSIPPATPQTASSSISSASAPRGGMTNGVPAHHQNPSPPFSSSFGQHLGGLVRSDSTSNSNTAQVRMPMQGMGVLGSFGSQFRLMPSQLRTMPSQFRPMPSQLRPVQSSLRPQPPAQNNQPAGSQNFQGHGLMRPSSVGSPATPSPSASQSMQSINQPWLSSGPPGKPPLPSQAYRQQLNPQSLQQRTHISQPQSMPTTSQQLQPLPTNQAQEHFGQQVPSSRALHVPHQPQVTRLQGPGNQKPSSLVAAQTNAVQPGSQSRLPNALPNADPEELGKSVLGKRSIHELVNQVSQKPHLTPKKQKPTNPQPQITETDVECLSPNTSKPAKKKKKSKPSKTSKTTKKKKKSKPLETFKPAKKKKKLKPSKTTSQPKPNIIKIKKSKRWAQKVINIDYEPDANAALDHAKSDNSSPGANGPKDDQTGSEYSNIKYVVPRSTNSPLVHPISNKGSNKGSTGEVNQPVEVHQDVRPPAVSPKKSQTSDSESDSKEIEHNNMEIPDTEELNQEQPNDSSPKIPNHGEDGPDDEDEHMSHIFEDPQGEEGPKNDNAQLDVTTVINQPFGTIKGFEAPLTVDPLEKLDPEVADILGDIAENFLESIIRSALFTVYIHLFEKSWNITLPEFGGDEIKNYRKPLSTDVHKELIAARKKSMVATKAAHPRGSAGQASGSAKGSQAKTPFNVIGSSNLKNS</sequence>
<feature type="compositionally biased region" description="Polar residues" evidence="1">
    <location>
        <begin position="596"/>
        <end position="605"/>
    </location>
</feature>
<dbReference type="GO" id="GO:0051123">
    <property type="term" value="P:RNA polymerase II preinitiation complex assembly"/>
    <property type="evidence" value="ECO:0007669"/>
    <property type="project" value="TreeGrafter"/>
</dbReference>
<gene>
    <name evidence="2" type="ORF">VFH_III047840</name>
</gene>
<feature type="compositionally biased region" description="Low complexity" evidence="1">
    <location>
        <begin position="457"/>
        <end position="468"/>
    </location>
</feature>
<feature type="compositionally biased region" description="Pro residues" evidence="1">
    <location>
        <begin position="60"/>
        <end position="85"/>
    </location>
</feature>
<dbReference type="Proteomes" id="UP001157006">
    <property type="component" value="Chromosome 3"/>
</dbReference>
<dbReference type="GO" id="GO:0017025">
    <property type="term" value="F:TBP-class protein binding"/>
    <property type="evidence" value="ECO:0007669"/>
    <property type="project" value="TreeGrafter"/>
</dbReference>
<dbReference type="InterPro" id="IPR037794">
    <property type="entry name" value="TAF12"/>
</dbReference>
<feature type="compositionally biased region" description="Low complexity" evidence="1">
    <location>
        <begin position="281"/>
        <end position="295"/>
    </location>
</feature>
<feature type="compositionally biased region" description="Basic residues" evidence="1">
    <location>
        <begin position="447"/>
        <end position="456"/>
    </location>
</feature>
<feature type="region of interest" description="Disordered" evidence="1">
    <location>
        <begin position="744"/>
        <end position="779"/>
    </location>
</feature>
<dbReference type="EMBL" id="OX451738">
    <property type="protein sequence ID" value="CAI8602592.1"/>
    <property type="molecule type" value="Genomic_DNA"/>
</dbReference>
<feature type="region of interest" description="Disordered" evidence="1">
    <location>
        <begin position="492"/>
        <end position="638"/>
    </location>
</feature>
<dbReference type="AlphaFoldDB" id="A0AAV1A0G4"/>
<evidence type="ECO:0000313" key="3">
    <source>
        <dbReference type="Proteomes" id="UP001157006"/>
    </source>
</evidence>
<evidence type="ECO:0000256" key="1">
    <source>
        <dbReference type="SAM" id="MobiDB-lite"/>
    </source>
</evidence>
<dbReference type="GO" id="GO:0000124">
    <property type="term" value="C:SAGA complex"/>
    <property type="evidence" value="ECO:0007669"/>
    <property type="project" value="InterPro"/>
</dbReference>
<dbReference type="PANTHER" id="PTHR12264">
    <property type="entry name" value="TRANSCRIPTION INITIATION FACTOR TFIID SUBUNIT 12"/>
    <property type="match status" value="1"/>
</dbReference>
<evidence type="ECO:0000313" key="2">
    <source>
        <dbReference type="EMBL" id="CAI8602592.1"/>
    </source>
</evidence>
<feature type="compositionally biased region" description="Low complexity" evidence="1">
    <location>
        <begin position="225"/>
        <end position="254"/>
    </location>
</feature>
<feature type="compositionally biased region" description="Basic residues" evidence="1">
    <location>
        <begin position="417"/>
        <end position="439"/>
    </location>
</feature>
<dbReference type="PANTHER" id="PTHR12264:SF21">
    <property type="entry name" value="TRANSCRIPTION INITIATION FACTOR TFIID SUBUNIT 12"/>
    <property type="match status" value="1"/>
</dbReference>
<feature type="compositionally biased region" description="Polar residues" evidence="1">
    <location>
        <begin position="538"/>
        <end position="549"/>
    </location>
</feature>
<reference evidence="2 3" key="1">
    <citation type="submission" date="2023-01" db="EMBL/GenBank/DDBJ databases">
        <authorList>
            <person name="Kreplak J."/>
        </authorList>
    </citation>
    <scope>NUCLEOTIDE SEQUENCE [LARGE SCALE GENOMIC DNA]</scope>
</reference>
<proteinExistence type="predicted"/>
<feature type="compositionally biased region" description="Polar residues" evidence="1">
    <location>
        <begin position="1"/>
        <end position="13"/>
    </location>
</feature>
<feature type="region of interest" description="Disordered" evidence="1">
    <location>
        <begin position="1"/>
        <end position="476"/>
    </location>
</feature>
<protein>
    <recommendedName>
        <fullName evidence="4">Transcription initiation factor TFIID subunit 12 domain-containing protein</fullName>
    </recommendedName>
</protein>
<feature type="compositionally biased region" description="Low complexity" evidence="1">
    <location>
        <begin position="31"/>
        <end position="43"/>
    </location>
</feature>
<accession>A0AAV1A0G4</accession>
<feature type="compositionally biased region" description="Polar residues" evidence="1">
    <location>
        <begin position="144"/>
        <end position="154"/>
    </location>
</feature>